<evidence type="ECO:0000313" key="3">
    <source>
        <dbReference type="EMBL" id="MBP1860796.1"/>
    </source>
</evidence>
<dbReference type="Gene3D" id="2.150.10.10">
    <property type="entry name" value="Serralysin-like metalloprotease, C-terminal"/>
    <property type="match status" value="2"/>
</dbReference>
<dbReference type="PRINTS" id="PR00313">
    <property type="entry name" value="CABNDNGRPT"/>
</dbReference>
<dbReference type="Pfam" id="PF00353">
    <property type="entry name" value="HemolysinCabind"/>
    <property type="match status" value="3"/>
</dbReference>
<dbReference type="Proteomes" id="UP000823786">
    <property type="component" value="Unassembled WGS sequence"/>
</dbReference>
<dbReference type="InterPro" id="IPR018511">
    <property type="entry name" value="Hemolysin-typ_Ca-bd_CS"/>
</dbReference>
<evidence type="ECO:0000256" key="2">
    <source>
        <dbReference type="ARBA" id="ARBA00022525"/>
    </source>
</evidence>
<evidence type="ECO:0000313" key="4">
    <source>
        <dbReference type="Proteomes" id="UP000823786"/>
    </source>
</evidence>
<comment type="caution">
    <text evidence="3">The sequence shown here is derived from an EMBL/GenBank/DDBJ whole genome shotgun (WGS) entry which is preliminary data.</text>
</comment>
<dbReference type="RefSeq" id="WP_209854795.1">
    <property type="nucleotide sequence ID" value="NZ_JAGGJV010000008.1"/>
</dbReference>
<dbReference type="EMBL" id="JAGGJV010000008">
    <property type="protein sequence ID" value="MBP1860796.1"/>
    <property type="molecule type" value="Genomic_DNA"/>
</dbReference>
<comment type="subcellular location">
    <subcellularLocation>
        <location evidence="1">Secreted</location>
    </subcellularLocation>
</comment>
<keyword evidence="2" id="KW-0964">Secreted</keyword>
<dbReference type="PANTHER" id="PTHR38340:SF1">
    <property type="entry name" value="S-LAYER PROTEIN"/>
    <property type="match status" value="1"/>
</dbReference>
<protein>
    <submittedName>
        <fullName evidence="3">Ca2+-binding RTX toxin-like protein</fullName>
    </submittedName>
</protein>
<accession>A0ABS4ESN1</accession>
<dbReference type="PROSITE" id="PS00330">
    <property type="entry name" value="HEMOLYSIN_CALCIUM"/>
    <property type="match status" value="3"/>
</dbReference>
<reference evidence="3 4" key="1">
    <citation type="submission" date="2021-03" db="EMBL/GenBank/DDBJ databases">
        <title>Genomic Encyclopedia of Type Strains, Phase IV (KMG-IV): sequencing the most valuable type-strain genomes for metagenomic binning, comparative biology and taxonomic classification.</title>
        <authorList>
            <person name="Goeker M."/>
        </authorList>
    </citation>
    <scope>NUCLEOTIDE SEQUENCE [LARGE SCALE GENOMIC DNA]</scope>
    <source>
        <strain evidence="3 4">DSM 26427</strain>
    </source>
</reference>
<sequence length="531" mass="54960">MAKSYDDFFEALGERESGGNYKAVNQLGYLGKYQFGELALIDLKYYLKDGTSKNDWKPDFFTGLNGIDTKQEFLNSSAVQEAAIRKYMQLQWSYLKSVWQYEGQVLNGLKITVSGMLGGSHLVGHGGEKTFLNSGGDTVPIDGNKVPISDYIKLFGGYTTPFKVDHDIAEVISGGKGADVLIGHGGADVLNGNGKNDVLSGDDYYGSYQAGRLTIAAVGPAVQVAGGKLDVVKELATLQRVDGGLKSGIAAGGKGADTLSGGDGNDLLFGGAGADTLRGGAGNDTLLGGVDGDKLYGDAGNDRLGGGAGADLMTGGTGDDFYLVTDSGDRVVESAKGGVDTVLLGVAGIFKLDNVEIVALASNVGNAGIDIASLGQTLDGLPVSLAVLGNAASNKITVSYSGKGDVEAAFFGGAGNDTFVFSGKNAASADLHFKDISSGDRIDLKAYQLDEKIVSGVLDIRSGFVDGTYLIADDVTIRYNVDGSSGPVAKTAAADTFFGTNNDWMVVNVISDKAEVVAELYGAMQNGTFLV</sequence>
<evidence type="ECO:0000256" key="1">
    <source>
        <dbReference type="ARBA" id="ARBA00004613"/>
    </source>
</evidence>
<proteinExistence type="predicted"/>
<dbReference type="InterPro" id="IPR050557">
    <property type="entry name" value="RTX_toxin/Mannuronan_C5-epim"/>
</dbReference>
<dbReference type="PANTHER" id="PTHR38340">
    <property type="entry name" value="S-LAYER PROTEIN"/>
    <property type="match status" value="1"/>
</dbReference>
<organism evidence="3 4">
    <name type="scientific">Rhizobium herbae</name>
    <dbReference type="NCBI Taxonomy" id="508661"/>
    <lineage>
        <taxon>Bacteria</taxon>
        <taxon>Pseudomonadati</taxon>
        <taxon>Pseudomonadota</taxon>
        <taxon>Alphaproteobacteria</taxon>
        <taxon>Hyphomicrobiales</taxon>
        <taxon>Rhizobiaceae</taxon>
        <taxon>Rhizobium/Agrobacterium group</taxon>
        <taxon>Rhizobium</taxon>
    </lineage>
</organism>
<dbReference type="InterPro" id="IPR011049">
    <property type="entry name" value="Serralysin-like_metalloprot_C"/>
</dbReference>
<name>A0ABS4ESN1_9HYPH</name>
<dbReference type="SUPFAM" id="SSF51120">
    <property type="entry name" value="beta-Roll"/>
    <property type="match status" value="2"/>
</dbReference>
<keyword evidence="4" id="KW-1185">Reference proteome</keyword>
<gene>
    <name evidence="3" type="ORF">J2Z75_004317</name>
</gene>
<dbReference type="InterPro" id="IPR001343">
    <property type="entry name" value="Hemolysn_Ca-bd"/>
</dbReference>